<feature type="compositionally biased region" description="Polar residues" evidence="2">
    <location>
        <begin position="78"/>
        <end position="92"/>
    </location>
</feature>
<keyword evidence="1" id="KW-0862">Zinc</keyword>
<evidence type="ECO:0000259" key="3">
    <source>
        <dbReference type="PROSITE" id="PS50158"/>
    </source>
</evidence>
<dbReference type="InterPro" id="IPR036875">
    <property type="entry name" value="Znf_CCHC_sf"/>
</dbReference>
<dbReference type="EMBL" id="REGW02000007">
    <property type="protein sequence ID" value="KAE8293832.1"/>
    <property type="molecule type" value="Genomic_DNA"/>
</dbReference>
<protein>
    <recommendedName>
        <fullName evidence="3">CCHC-type domain-containing protein</fullName>
    </recommendedName>
</protein>
<dbReference type="PROSITE" id="PS50158">
    <property type="entry name" value="ZF_CCHC"/>
    <property type="match status" value="1"/>
</dbReference>
<sequence>MKCFGCGHEGHLVRNCPDRVPRPVPSAQSAQGAQSESQADSGSHVDSGGQADIGSQEGQKETTAQEPGTDARQDRECATTSAAVDSELSQISVGEGQEEMNIDELIDGGEKRVLDDGNIFKVPSSKRKTRRDSKTVKPKKGRKSDTDGFSDTDSERELSDASIPDGQKSNGYSLEQIRSFLEVTKGKRDVAVDEFFPNQSLFIQSAQWLMRQRGADGLKDTEIYRLRKLVHKVKAQRYK</sequence>
<dbReference type="GO" id="GO:0008270">
    <property type="term" value="F:zinc ion binding"/>
    <property type="evidence" value="ECO:0007669"/>
    <property type="project" value="UniProtKB-KW"/>
</dbReference>
<evidence type="ECO:0000313" key="5">
    <source>
        <dbReference type="Proteomes" id="UP000424527"/>
    </source>
</evidence>
<keyword evidence="5" id="KW-1185">Reference proteome</keyword>
<accession>A0A6G0IRF0</accession>
<feature type="compositionally biased region" description="Basic and acidic residues" evidence="2">
    <location>
        <begin position="9"/>
        <end position="21"/>
    </location>
</feature>
<dbReference type="Proteomes" id="UP000424527">
    <property type="component" value="Unassembled WGS sequence"/>
</dbReference>
<gene>
    <name evidence="4" type="ORF">D5F01_LYC06769</name>
</gene>
<evidence type="ECO:0000256" key="2">
    <source>
        <dbReference type="SAM" id="MobiDB-lite"/>
    </source>
</evidence>
<dbReference type="SUPFAM" id="SSF57756">
    <property type="entry name" value="Retrovirus zinc finger-like domains"/>
    <property type="match status" value="1"/>
</dbReference>
<dbReference type="Gene3D" id="4.10.60.10">
    <property type="entry name" value="Zinc finger, CCHC-type"/>
    <property type="match status" value="1"/>
</dbReference>
<dbReference type="SMART" id="SM00343">
    <property type="entry name" value="ZnF_C2HC"/>
    <property type="match status" value="1"/>
</dbReference>
<feature type="domain" description="CCHC-type" evidence="3">
    <location>
        <begin position="2"/>
        <end position="18"/>
    </location>
</feature>
<keyword evidence="1" id="KW-0863">Zinc-finger</keyword>
<reference evidence="4 5" key="1">
    <citation type="submission" date="2019-07" db="EMBL/GenBank/DDBJ databases">
        <title>Chromosome genome assembly for large yellow croaker.</title>
        <authorList>
            <person name="Xiao S."/>
        </authorList>
    </citation>
    <scope>NUCLEOTIDE SEQUENCE [LARGE SCALE GENOMIC DNA]</scope>
    <source>
        <strain evidence="4">JMULYC20181020</strain>
        <tissue evidence="4">Muscle</tissue>
    </source>
</reference>
<dbReference type="InterPro" id="IPR001878">
    <property type="entry name" value="Znf_CCHC"/>
</dbReference>
<feature type="region of interest" description="Disordered" evidence="2">
    <location>
        <begin position="9"/>
        <end position="100"/>
    </location>
</feature>
<feature type="region of interest" description="Disordered" evidence="2">
    <location>
        <begin position="116"/>
        <end position="170"/>
    </location>
</feature>
<feature type="compositionally biased region" description="Basic residues" evidence="2">
    <location>
        <begin position="124"/>
        <end position="142"/>
    </location>
</feature>
<feature type="compositionally biased region" description="Low complexity" evidence="2">
    <location>
        <begin position="26"/>
        <end position="42"/>
    </location>
</feature>
<name>A0A6G0IRF0_LARCR</name>
<evidence type="ECO:0000313" key="4">
    <source>
        <dbReference type="EMBL" id="KAE8293832.1"/>
    </source>
</evidence>
<evidence type="ECO:0000256" key="1">
    <source>
        <dbReference type="PROSITE-ProRule" id="PRU00047"/>
    </source>
</evidence>
<organism evidence="4 5">
    <name type="scientific">Larimichthys crocea</name>
    <name type="common">Large yellow croaker</name>
    <name type="synonym">Pseudosciaena crocea</name>
    <dbReference type="NCBI Taxonomy" id="215358"/>
    <lineage>
        <taxon>Eukaryota</taxon>
        <taxon>Metazoa</taxon>
        <taxon>Chordata</taxon>
        <taxon>Craniata</taxon>
        <taxon>Vertebrata</taxon>
        <taxon>Euteleostomi</taxon>
        <taxon>Actinopterygii</taxon>
        <taxon>Neopterygii</taxon>
        <taxon>Teleostei</taxon>
        <taxon>Neoteleostei</taxon>
        <taxon>Acanthomorphata</taxon>
        <taxon>Eupercaria</taxon>
        <taxon>Sciaenidae</taxon>
        <taxon>Larimichthys</taxon>
    </lineage>
</organism>
<dbReference type="AlphaFoldDB" id="A0A6G0IRF0"/>
<dbReference type="GO" id="GO:0003676">
    <property type="term" value="F:nucleic acid binding"/>
    <property type="evidence" value="ECO:0007669"/>
    <property type="project" value="InterPro"/>
</dbReference>
<proteinExistence type="predicted"/>
<keyword evidence="1" id="KW-0479">Metal-binding</keyword>
<comment type="caution">
    <text evidence="4">The sequence shown here is derived from an EMBL/GenBank/DDBJ whole genome shotgun (WGS) entry which is preliminary data.</text>
</comment>